<gene>
    <name evidence="7" type="ORF">ABMA27_009347</name>
</gene>
<dbReference type="PANTHER" id="PTHR31548">
    <property type="entry name" value="CLARIN"/>
    <property type="match status" value="1"/>
</dbReference>
<evidence type="ECO:0000256" key="3">
    <source>
        <dbReference type="ARBA" id="ARBA00022692"/>
    </source>
</evidence>
<evidence type="ECO:0000256" key="5">
    <source>
        <dbReference type="ARBA" id="ARBA00023136"/>
    </source>
</evidence>
<feature type="transmembrane region" description="Helical" evidence="6">
    <location>
        <begin position="232"/>
        <end position="251"/>
    </location>
</feature>
<feature type="transmembrane region" description="Helical" evidence="6">
    <location>
        <begin position="178"/>
        <end position="206"/>
    </location>
</feature>
<feature type="transmembrane region" description="Helical" evidence="6">
    <location>
        <begin position="7"/>
        <end position="27"/>
    </location>
</feature>
<accession>A0ABR3H7M8</accession>
<protein>
    <submittedName>
        <fullName evidence="7">Uncharacterized protein</fullName>
    </submittedName>
</protein>
<keyword evidence="8" id="KW-1185">Reference proteome</keyword>
<dbReference type="Proteomes" id="UP001549920">
    <property type="component" value="Unassembled WGS sequence"/>
</dbReference>
<proteinExistence type="inferred from homology"/>
<evidence type="ECO:0000313" key="7">
    <source>
        <dbReference type="EMBL" id="KAL0860803.1"/>
    </source>
</evidence>
<feature type="transmembrane region" description="Helical" evidence="6">
    <location>
        <begin position="141"/>
        <end position="166"/>
    </location>
</feature>
<evidence type="ECO:0000313" key="8">
    <source>
        <dbReference type="Proteomes" id="UP001549920"/>
    </source>
</evidence>
<keyword evidence="3 6" id="KW-0812">Transmembrane</keyword>
<dbReference type="PANTHER" id="PTHR31548:SF6">
    <property type="entry name" value="AGAP002756-PA"/>
    <property type="match status" value="1"/>
</dbReference>
<evidence type="ECO:0000256" key="4">
    <source>
        <dbReference type="ARBA" id="ARBA00022989"/>
    </source>
</evidence>
<sequence length="280" mass="30034">MAVTRRGYIFGAFLLSLVCVLFIVIAVSSDSWIVSTATIPITGPAAVGPTTPALASSFRYGMFGGELFLYNFLTPTLHTLYMVCLPDAGACAVTCKTDAKAREDEVRAMANGLSVLNPACVPVTEVNTAVPPMEVPPVISFAVYVCVLLFLFLQLLAAVVAAALAIVNATMNPTEPAFGLPGCLWVNGITAFLGLLVMLLFGIYWASSGLNQHLAFSFIAQKFFVPWPALGYSYWLLLGAVLCSLANIGLIQLRAYLLERDPPPPTIKVENHSDGTIFLY</sequence>
<dbReference type="EMBL" id="JBEUOH010000024">
    <property type="protein sequence ID" value="KAL0860803.1"/>
    <property type="molecule type" value="Genomic_DNA"/>
</dbReference>
<comment type="subcellular location">
    <subcellularLocation>
        <location evidence="1">Membrane</location>
        <topology evidence="1">Multi-pass membrane protein</topology>
    </subcellularLocation>
</comment>
<keyword evidence="4 6" id="KW-1133">Transmembrane helix</keyword>
<organism evidence="7 8">
    <name type="scientific">Loxostege sticticalis</name>
    <name type="common">Beet webworm moth</name>
    <dbReference type="NCBI Taxonomy" id="481309"/>
    <lineage>
        <taxon>Eukaryota</taxon>
        <taxon>Metazoa</taxon>
        <taxon>Ecdysozoa</taxon>
        <taxon>Arthropoda</taxon>
        <taxon>Hexapoda</taxon>
        <taxon>Insecta</taxon>
        <taxon>Pterygota</taxon>
        <taxon>Neoptera</taxon>
        <taxon>Endopterygota</taxon>
        <taxon>Lepidoptera</taxon>
        <taxon>Glossata</taxon>
        <taxon>Ditrysia</taxon>
        <taxon>Pyraloidea</taxon>
        <taxon>Crambidae</taxon>
        <taxon>Pyraustinae</taxon>
        <taxon>Loxostege</taxon>
    </lineage>
</organism>
<evidence type="ECO:0000256" key="2">
    <source>
        <dbReference type="ARBA" id="ARBA00005787"/>
    </source>
</evidence>
<comment type="similarity">
    <text evidence="2">Belongs to the clarin family.</text>
</comment>
<evidence type="ECO:0000256" key="1">
    <source>
        <dbReference type="ARBA" id="ARBA00004141"/>
    </source>
</evidence>
<evidence type="ECO:0000256" key="6">
    <source>
        <dbReference type="SAM" id="Phobius"/>
    </source>
</evidence>
<reference evidence="7 8" key="1">
    <citation type="submission" date="2024-06" db="EMBL/GenBank/DDBJ databases">
        <title>A chromosome-level genome assembly of beet webworm, Loxostege sticticalis.</title>
        <authorList>
            <person name="Zhang Y."/>
        </authorList>
    </citation>
    <scope>NUCLEOTIDE SEQUENCE [LARGE SCALE GENOMIC DNA]</scope>
    <source>
        <strain evidence="7">AQ026</strain>
        <tissue evidence="7">Whole body</tissue>
    </source>
</reference>
<comment type="caution">
    <text evidence="7">The sequence shown here is derived from an EMBL/GenBank/DDBJ whole genome shotgun (WGS) entry which is preliminary data.</text>
</comment>
<dbReference type="InterPro" id="IPR026748">
    <property type="entry name" value="Clarin"/>
</dbReference>
<keyword evidence="5 6" id="KW-0472">Membrane</keyword>
<name>A0ABR3H7M8_LOXSC</name>